<dbReference type="AlphaFoldDB" id="A0A368ZNM4"/>
<dbReference type="EMBL" id="QPJQ01000035">
    <property type="protein sequence ID" value="RCW96331.1"/>
    <property type="molecule type" value="Genomic_DNA"/>
</dbReference>
<feature type="domain" description="TnsE C-terminal" evidence="1">
    <location>
        <begin position="381"/>
        <end position="524"/>
    </location>
</feature>
<reference evidence="2 3" key="1">
    <citation type="submission" date="2018-07" db="EMBL/GenBank/DDBJ databases">
        <title>Genomic Encyclopedia of Type Strains, Phase III (KMG-III): the genomes of soil and plant-associated and newly described type strains.</title>
        <authorList>
            <person name="Whitman W."/>
        </authorList>
    </citation>
    <scope>NUCLEOTIDE SEQUENCE [LARGE SCALE GENOMIC DNA]</scope>
    <source>
        <strain evidence="2 3">CECT 7731</strain>
    </source>
</reference>
<dbReference type="Pfam" id="PF18623">
    <property type="entry name" value="TnsE_C"/>
    <property type="match status" value="1"/>
</dbReference>
<dbReference type="RefSeq" id="WP_114413222.1">
    <property type="nucleotide sequence ID" value="NZ_QPJQ01000035.1"/>
</dbReference>
<name>A0A368ZNM4_9GAMM</name>
<comment type="caution">
    <text evidence="2">The sequence shown here is derived from an EMBL/GenBank/DDBJ whole genome shotgun (WGS) entry which is preliminary data.</text>
</comment>
<evidence type="ECO:0000259" key="1">
    <source>
        <dbReference type="Pfam" id="PF18623"/>
    </source>
</evidence>
<dbReference type="OrthoDB" id="5899304at2"/>
<organism evidence="2 3">
    <name type="scientific">Marinomonas foliarum</name>
    <dbReference type="NCBI Taxonomy" id="491950"/>
    <lineage>
        <taxon>Bacteria</taxon>
        <taxon>Pseudomonadati</taxon>
        <taxon>Pseudomonadota</taxon>
        <taxon>Gammaproteobacteria</taxon>
        <taxon>Oceanospirillales</taxon>
        <taxon>Oceanospirillaceae</taxon>
        <taxon>Marinomonas</taxon>
    </lineage>
</organism>
<proteinExistence type="predicted"/>
<protein>
    <recommendedName>
        <fullName evidence="1">TnsE C-terminal domain-containing protein</fullName>
    </recommendedName>
</protein>
<dbReference type="Proteomes" id="UP000253506">
    <property type="component" value="Unassembled WGS sequence"/>
</dbReference>
<dbReference type="InterPro" id="IPR041419">
    <property type="entry name" value="TnsE_C"/>
</dbReference>
<accession>A0A368ZNM4</accession>
<sequence>MTEHKARIKKLADDSKILSIGSLFRGVGNKTWSIDIGFNGGVSDSLQFSNIPILARKRMLNATEQYKKAGSALLLSISDTKEWVVKKASECPAYKSHKHGKDGDQNCFVAKVGEKQIFIPQLELARILFYHDPFMARLSLLHNSLYEDFMLSTNEDGQPLVVVREGADYPISYFNRDDNRRFLSWVLLDGDARSSFESIYQHLLRSHKLSDRYERWAFQFTPPALTGASLTVRGWNDSDSSSFFVWEITHLTNLPSQIDGEVDFFHPKYARRTGGKPTTGGGKQGRVPDQYEIDDEELSDADKATLYLISEKTSISFKSPFITNRVAKKTKAVSHIIGDSDDEVLSKELSVNEREQGGNFPSGSWDNLKDETDDAHLYLGKFKSFLDMVNVLVSSYNFKLVEKRISKLPELGRSNKHLLFDTQNPRCIVYVTLEYREKQYTLLEIDTSDDIVSLSTMLISSKSGWIKANFENVQYLIMKASLGWPHKFFTKYIEKPNFIGIPHPQSKHPGMLAPEAINPWAARVEGWIQSR</sequence>
<evidence type="ECO:0000313" key="2">
    <source>
        <dbReference type="EMBL" id="RCW96331.1"/>
    </source>
</evidence>
<evidence type="ECO:0000313" key="3">
    <source>
        <dbReference type="Proteomes" id="UP000253506"/>
    </source>
</evidence>
<gene>
    <name evidence="2" type="ORF">DFP77_13534</name>
</gene>